<feature type="region of interest" description="Disordered" evidence="1">
    <location>
        <begin position="81"/>
        <end position="151"/>
    </location>
</feature>
<protein>
    <submittedName>
        <fullName evidence="2">PLAC8-domain-containing protein</fullName>
    </submittedName>
</protein>
<gene>
    <name evidence="2" type="ORF">BU26DRAFT_516556</name>
</gene>
<dbReference type="RefSeq" id="XP_033686804.1">
    <property type="nucleotide sequence ID" value="XM_033828357.1"/>
</dbReference>
<proteinExistence type="predicted"/>
<feature type="compositionally biased region" description="Polar residues" evidence="1">
    <location>
        <begin position="102"/>
        <end position="125"/>
    </location>
</feature>
<name>A0A6A6IQF4_9PLEO</name>
<dbReference type="EMBL" id="ML987192">
    <property type="protein sequence ID" value="KAF2251800.1"/>
    <property type="molecule type" value="Genomic_DNA"/>
</dbReference>
<dbReference type="Pfam" id="PF04749">
    <property type="entry name" value="PLAC8"/>
    <property type="match status" value="1"/>
</dbReference>
<organism evidence="2 3">
    <name type="scientific">Trematosphaeria pertusa</name>
    <dbReference type="NCBI Taxonomy" id="390896"/>
    <lineage>
        <taxon>Eukaryota</taxon>
        <taxon>Fungi</taxon>
        <taxon>Dikarya</taxon>
        <taxon>Ascomycota</taxon>
        <taxon>Pezizomycotina</taxon>
        <taxon>Dothideomycetes</taxon>
        <taxon>Pleosporomycetidae</taxon>
        <taxon>Pleosporales</taxon>
        <taxon>Massarineae</taxon>
        <taxon>Trematosphaeriaceae</taxon>
        <taxon>Trematosphaeria</taxon>
    </lineage>
</organism>
<reference evidence="2" key="1">
    <citation type="journal article" date="2020" name="Stud. Mycol.">
        <title>101 Dothideomycetes genomes: a test case for predicting lifestyles and emergence of pathogens.</title>
        <authorList>
            <person name="Haridas S."/>
            <person name="Albert R."/>
            <person name="Binder M."/>
            <person name="Bloem J."/>
            <person name="Labutti K."/>
            <person name="Salamov A."/>
            <person name="Andreopoulos B."/>
            <person name="Baker S."/>
            <person name="Barry K."/>
            <person name="Bills G."/>
            <person name="Bluhm B."/>
            <person name="Cannon C."/>
            <person name="Castanera R."/>
            <person name="Culley D."/>
            <person name="Daum C."/>
            <person name="Ezra D."/>
            <person name="Gonzalez J."/>
            <person name="Henrissat B."/>
            <person name="Kuo A."/>
            <person name="Liang C."/>
            <person name="Lipzen A."/>
            <person name="Lutzoni F."/>
            <person name="Magnuson J."/>
            <person name="Mondo S."/>
            <person name="Nolan M."/>
            <person name="Ohm R."/>
            <person name="Pangilinan J."/>
            <person name="Park H.-J."/>
            <person name="Ramirez L."/>
            <person name="Alfaro M."/>
            <person name="Sun H."/>
            <person name="Tritt A."/>
            <person name="Yoshinaga Y."/>
            <person name="Zwiers L.-H."/>
            <person name="Turgeon B."/>
            <person name="Goodwin S."/>
            <person name="Spatafora J."/>
            <person name="Crous P."/>
            <person name="Grigoriev I."/>
        </authorList>
    </citation>
    <scope>NUCLEOTIDE SEQUENCE</scope>
    <source>
        <strain evidence="2">CBS 122368</strain>
    </source>
</reference>
<feature type="region of interest" description="Disordered" evidence="1">
    <location>
        <begin position="1"/>
        <end position="64"/>
    </location>
</feature>
<dbReference type="InterPro" id="IPR006461">
    <property type="entry name" value="PLAC_motif_containing"/>
</dbReference>
<evidence type="ECO:0000313" key="2">
    <source>
        <dbReference type="EMBL" id="KAF2251800.1"/>
    </source>
</evidence>
<dbReference type="OrthoDB" id="1045822at2759"/>
<dbReference type="Proteomes" id="UP000800094">
    <property type="component" value="Unassembled WGS sequence"/>
</dbReference>
<dbReference type="GeneID" id="54581687"/>
<sequence length="452" mass="50382">MVLPRQNRQPRSGERQHQRFSWQTPPHTPPEEAQNPNQQQQQHQYQQPPQLNTDLSGQQPHSRAFSYAQTPAEHLAFQYIPSPTEQPPLPRSVTPIDPRPQSIYTPHNNLPGQPQTQAAHASSPTHHQRHTQERPPLSPLSPHDRSNALVSPVSPVAEPQNVYHTQQQPHPQQYAQIQQTHHLRNLSNLVPINTNVAQQRMPPIPATPRSHKSQASPLPNKTPITPISPPPSSIKKPDTSPAGYPLPMSANSQKSSYAHEPYSPHGFSSRNTGHAVFSPDSAHGPNGLDFSLHRPGQIAHPNMDLSASGSTHEWKHTLCSCTPNPSDCLTGLLCPCILYGRTSYRLSQKSSKNDPTDLLSYSATNAHCMLMAVSCGFWWVFPLAQRIRIRHAYKLEGGMAGDCVRGACCCCCVALQNEREVREREESCRRWAGPASQEVYQSSPQMVYSPQR</sequence>
<dbReference type="PANTHER" id="PTHR15907">
    <property type="entry name" value="DUF614 FAMILY PROTEIN-RELATED"/>
    <property type="match status" value="1"/>
</dbReference>
<keyword evidence="3" id="KW-1185">Reference proteome</keyword>
<evidence type="ECO:0000313" key="3">
    <source>
        <dbReference type="Proteomes" id="UP000800094"/>
    </source>
</evidence>
<dbReference type="NCBIfam" id="TIGR01571">
    <property type="entry name" value="A_thal_Cys_rich"/>
    <property type="match status" value="1"/>
</dbReference>
<feature type="compositionally biased region" description="Polar residues" evidence="1">
    <location>
        <begin position="1"/>
        <end position="10"/>
    </location>
</feature>
<dbReference type="AlphaFoldDB" id="A0A6A6IQF4"/>
<feature type="compositionally biased region" description="Low complexity" evidence="1">
    <location>
        <begin position="34"/>
        <end position="52"/>
    </location>
</feature>
<accession>A0A6A6IQF4</accession>
<evidence type="ECO:0000256" key="1">
    <source>
        <dbReference type="SAM" id="MobiDB-lite"/>
    </source>
</evidence>
<feature type="region of interest" description="Disordered" evidence="1">
    <location>
        <begin position="200"/>
        <end position="302"/>
    </location>
</feature>